<dbReference type="EMBL" id="QJHL01000001">
    <property type="protein sequence ID" value="PXY46076.1"/>
    <property type="molecule type" value="Genomic_DNA"/>
</dbReference>
<dbReference type="RefSeq" id="WP_110345088.1">
    <property type="nucleotide sequence ID" value="NZ_QJHL01000001.1"/>
</dbReference>
<sequence>MAKNKTTETTYNVIHFINTVEDEVKRNDAFELLKIMQEVTGFEPKMWGTSIIGFGSYHYKYASGHEGDAPLVGFSPRKDAISLYLYSSFENKDELLSKFGKHKAGKGCIYIKKITDIDVKILRLMISTSVNELKILYPST</sequence>
<gene>
    <name evidence="2" type="ORF">DMB68_02480</name>
</gene>
<keyword evidence="3" id="KW-1185">Reference proteome</keyword>
<dbReference type="Pfam" id="PF08818">
    <property type="entry name" value="DUF1801"/>
    <property type="match status" value="1"/>
</dbReference>
<protein>
    <recommendedName>
        <fullName evidence="1">YdhG-like domain-containing protein</fullName>
    </recommendedName>
</protein>
<proteinExistence type="predicted"/>
<feature type="domain" description="YdhG-like" evidence="1">
    <location>
        <begin position="25"/>
        <end position="128"/>
    </location>
</feature>
<comment type="caution">
    <text evidence="2">The sequence shown here is derived from an EMBL/GenBank/DDBJ whole genome shotgun (WGS) entry which is preliminary data.</text>
</comment>
<dbReference type="InterPro" id="IPR014922">
    <property type="entry name" value="YdhG-like"/>
</dbReference>
<evidence type="ECO:0000259" key="1">
    <source>
        <dbReference type="Pfam" id="PF08818"/>
    </source>
</evidence>
<organism evidence="2 3">
    <name type="scientific">Flavobacterium hydrophilum</name>
    <dbReference type="NCBI Taxonomy" id="2211445"/>
    <lineage>
        <taxon>Bacteria</taxon>
        <taxon>Pseudomonadati</taxon>
        <taxon>Bacteroidota</taxon>
        <taxon>Flavobacteriia</taxon>
        <taxon>Flavobacteriales</taxon>
        <taxon>Flavobacteriaceae</taxon>
        <taxon>Flavobacterium</taxon>
    </lineage>
</organism>
<dbReference type="OrthoDB" id="5951444at2"/>
<name>A0A2V4C3Z3_9FLAO</name>
<dbReference type="AlphaFoldDB" id="A0A2V4C3Z3"/>
<evidence type="ECO:0000313" key="3">
    <source>
        <dbReference type="Proteomes" id="UP000247681"/>
    </source>
</evidence>
<dbReference type="Proteomes" id="UP000247681">
    <property type="component" value="Unassembled WGS sequence"/>
</dbReference>
<dbReference type="SUPFAM" id="SSF159888">
    <property type="entry name" value="YdhG-like"/>
    <property type="match status" value="1"/>
</dbReference>
<evidence type="ECO:0000313" key="2">
    <source>
        <dbReference type="EMBL" id="PXY46076.1"/>
    </source>
</evidence>
<reference evidence="2 3" key="1">
    <citation type="submission" date="2018-05" db="EMBL/GenBank/DDBJ databases">
        <title>Flavobacterium sp. strain IMCC34758, incomplete genome.</title>
        <authorList>
            <person name="Joung Y."/>
        </authorList>
    </citation>
    <scope>NUCLEOTIDE SEQUENCE [LARGE SCALE GENOMIC DNA]</scope>
    <source>
        <strain evidence="2 3">IMCC34758</strain>
    </source>
</reference>
<accession>A0A2V4C3Z3</accession>